<keyword evidence="6" id="KW-0472">Membrane</keyword>
<evidence type="ECO:0000313" key="9">
    <source>
        <dbReference type="EMBL" id="CAI9775514.1"/>
    </source>
</evidence>
<proteinExistence type="inferred from homology"/>
<keyword evidence="5" id="KW-1003">Cell membrane</keyword>
<organism evidence="9 10">
    <name type="scientific">Fraxinus pennsylvanica</name>
    <dbReference type="NCBI Taxonomy" id="56036"/>
    <lineage>
        <taxon>Eukaryota</taxon>
        <taxon>Viridiplantae</taxon>
        <taxon>Streptophyta</taxon>
        <taxon>Embryophyta</taxon>
        <taxon>Tracheophyta</taxon>
        <taxon>Spermatophyta</taxon>
        <taxon>Magnoliopsida</taxon>
        <taxon>eudicotyledons</taxon>
        <taxon>Gunneridae</taxon>
        <taxon>Pentapetalae</taxon>
        <taxon>asterids</taxon>
        <taxon>lamiids</taxon>
        <taxon>Lamiales</taxon>
        <taxon>Oleaceae</taxon>
        <taxon>Oleeae</taxon>
        <taxon>Fraxinus</taxon>
    </lineage>
</organism>
<evidence type="ECO:0000256" key="4">
    <source>
        <dbReference type="ARBA" id="ARBA00022448"/>
    </source>
</evidence>
<dbReference type="EMBL" id="OU503049">
    <property type="protein sequence ID" value="CAI9775514.1"/>
    <property type="molecule type" value="Genomic_DNA"/>
</dbReference>
<evidence type="ECO:0000256" key="1">
    <source>
        <dbReference type="ARBA" id="ARBA00002281"/>
    </source>
</evidence>
<evidence type="ECO:0000313" key="10">
    <source>
        <dbReference type="Proteomes" id="UP000834106"/>
    </source>
</evidence>
<feature type="compositionally biased region" description="Basic and acidic residues" evidence="8">
    <location>
        <begin position="1"/>
        <end position="14"/>
    </location>
</feature>
<keyword evidence="4" id="KW-0813">Transport</keyword>
<dbReference type="PANTHER" id="PTHR33541:SF12">
    <property type="entry name" value="PROTEIN BIG GRAIN 1-LIKE A"/>
    <property type="match status" value="1"/>
</dbReference>
<name>A0AAD1ZTF7_9LAMI</name>
<dbReference type="AlphaFoldDB" id="A0AAD1ZTF7"/>
<feature type="compositionally biased region" description="Low complexity" evidence="8">
    <location>
        <begin position="239"/>
        <end position="255"/>
    </location>
</feature>
<feature type="region of interest" description="Disordered" evidence="8">
    <location>
        <begin position="286"/>
        <end position="329"/>
    </location>
</feature>
<comment type="function">
    <text evidence="1">Involved in auxin transport. Regulator of the auxin signaling pathway.</text>
</comment>
<keyword evidence="10" id="KW-1185">Reference proteome</keyword>
<keyword evidence="7" id="KW-0927">Auxin signaling pathway</keyword>
<comment type="subcellular location">
    <subcellularLocation>
        <location evidence="2">Cell membrane</location>
    </subcellularLocation>
</comment>
<evidence type="ECO:0000256" key="7">
    <source>
        <dbReference type="ARBA" id="ARBA00023294"/>
    </source>
</evidence>
<comment type="similarity">
    <text evidence="3">Belongs to the BIG GRAIN 1 (BG1) plant protein family.</text>
</comment>
<gene>
    <name evidence="9" type="ORF">FPE_LOCUS22944</name>
</gene>
<evidence type="ECO:0000256" key="8">
    <source>
        <dbReference type="SAM" id="MobiDB-lite"/>
    </source>
</evidence>
<accession>A0AAD1ZTF7</accession>
<sequence length="417" mass="47535">MYSWEKPLREDKPRKNPRKPSFSSTLLDEIMNSIDGNDEKGEDFKVYKEMPTKQHGGGWPKTSSKEDEEIGILWREKEINEKIIARRRAELEKLWLQENELVFFSSNSNSSDSSGALSSSDSELFWGSNSIKSRISCFSAPKLKPVRTSGRGENHLFHDRNKVFMYQNKQENKVDDNVIKSKSRALKIYANLNKMKQPISPGARLTNFINSLFANSKKTKKSNPNGGFEDSNMERKSKSQPGSSTCSSTSSFSRSCLIKNPSKSVENVGIGNRRTVRFHPDNVIVDEDSNFLPSSHKTVKKNEGSDKFGRPPLPPDLRFSPGEKNRRIQDSTRDYSKVYPNQRKDDFALFKNIRHKIEDYEDEDNDDAASDSSSELFELDHLALFGNKKKFSQELPVYETTHFDTNHAIASGLIPKL</sequence>
<dbReference type="GO" id="GO:0005886">
    <property type="term" value="C:plasma membrane"/>
    <property type="evidence" value="ECO:0007669"/>
    <property type="project" value="UniProtKB-SubCell"/>
</dbReference>
<dbReference type="PANTHER" id="PTHR33541">
    <property type="entry name" value="PROTEIN BIG GRAIN 1-LIKE A-RELATED"/>
    <property type="match status" value="1"/>
</dbReference>
<dbReference type="Proteomes" id="UP000834106">
    <property type="component" value="Chromosome 14"/>
</dbReference>
<evidence type="ECO:0000256" key="2">
    <source>
        <dbReference type="ARBA" id="ARBA00004236"/>
    </source>
</evidence>
<evidence type="ECO:0000256" key="6">
    <source>
        <dbReference type="ARBA" id="ARBA00023136"/>
    </source>
</evidence>
<dbReference type="InterPro" id="IPR039621">
    <property type="entry name" value="BG1-like"/>
</dbReference>
<feature type="region of interest" description="Disordered" evidence="8">
    <location>
        <begin position="216"/>
        <end position="255"/>
    </location>
</feature>
<evidence type="ECO:0000256" key="3">
    <source>
        <dbReference type="ARBA" id="ARBA00010067"/>
    </source>
</evidence>
<evidence type="ECO:0000256" key="5">
    <source>
        <dbReference type="ARBA" id="ARBA00022475"/>
    </source>
</evidence>
<reference evidence="9" key="1">
    <citation type="submission" date="2023-05" db="EMBL/GenBank/DDBJ databases">
        <authorList>
            <person name="Huff M."/>
        </authorList>
    </citation>
    <scope>NUCLEOTIDE SEQUENCE</scope>
</reference>
<dbReference type="GO" id="GO:0009734">
    <property type="term" value="P:auxin-activated signaling pathway"/>
    <property type="evidence" value="ECO:0007669"/>
    <property type="project" value="UniProtKB-KW"/>
</dbReference>
<protein>
    <submittedName>
        <fullName evidence="9">Uncharacterized protein</fullName>
    </submittedName>
</protein>
<feature type="compositionally biased region" description="Basic and acidic residues" evidence="8">
    <location>
        <begin position="300"/>
        <end position="309"/>
    </location>
</feature>
<feature type="region of interest" description="Disordered" evidence="8">
    <location>
        <begin position="1"/>
        <end position="42"/>
    </location>
</feature>